<keyword evidence="12 18" id="KW-1133">Transmembrane helix</keyword>
<geneLocation type="mitochondrion" evidence="20"/>
<evidence type="ECO:0000256" key="11">
    <source>
        <dbReference type="ARBA" id="ARBA00022982"/>
    </source>
</evidence>
<feature type="domain" description="NADH:quinone oxidoreductase/Mrp antiporter transmembrane" evidence="19">
    <location>
        <begin position="26"/>
        <end position="277"/>
    </location>
</feature>
<dbReference type="GO" id="GO:0008137">
    <property type="term" value="F:NADH dehydrogenase (ubiquinone) activity"/>
    <property type="evidence" value="ECO:0007669"/>
    <property type="project" value="UniProtKB-EC"/>
</dbReference>
<feature type="transmembrane region" description="Helical" evidence="18">
    <location>
        <begin position="190"/>
        <end position="209"/>
    </location>
</feature>
<feature type="transmembrane region" description="Helical" evidence="18">
    <location>
        <begin position="115"/>
        <end position="135"/>
    </location>
</feature>
<protein>
    <recommendedName>
        <fullName evidence="5 18">NADH-ubiquinone oxidoreductase chain 2</fullName>
        <ecNumber evidence="4 18">7.1.1.2</ecNumber>
    </recommendedName>
</protein>
<proteinExistence type="inferred from homology"/>
<evidence type="ECO:0000256" key="6">
    <source>
        <dbReference type="ARBA" id="ARBA00022448"/>
    </source>
</evidence>
<evidence type="ECO:0000256" key="17">
    <source>
        <dbReference type="ARBA" id="ARBA00049551"/>
    </source>
</evidence>
<evidence type="ECO:0000256" key="7">
    <source>
        <dbReference type="ARBA" id="ARBA00022660"/>
    </source>
</evidence>
<keyword evidence="16 18" id="KW-0472">Membrane</keyword>
<dbReference type="GO" id="GO:0005743">
    <property type="term" value="C:mitochondrial inner membrane"/>
    <property type="evidence" value="ECO:0007669"/>
    <property type="project" value="UniProtKB-SubCell"/>
</dbReference>
<dbReference type="InterPro" id="IPR001750">
    <property type="entry name" value="ND/Mrp_TM"/>
</dbReference>
<keyword evidence="13 18" id="KW-0520">NAD</keyword>
<evidence type="ECO:0000256" key="8">
    <source>
        <dbReference type="ARBA" id="ARBA00022692"/>
    </source>
</evidence>
<reference evidence="20" key="1">
    <citation type="submission" date="2015-09" db="EMBL/GenBank/DDBJ databases">
        <title>Capturing the unknown biodiversity of arthropods in tropical forests using metagenomics.</title>
        <authorList>
            <person name="Andujar C."/>
            <person name="Creedy T.J."/>
            <person name="Garner B."/>
            <person name="Canty R."/>
            <person name="Warner H.B."/>
            <person name="Lipecki J."/>
            <person name="Crampton-Platt A."/>
            <person name="Gabrielli M."/>
            <person name="Croydon-Veleslavov I.A."/>
            <person name="Lim J.L."/>
            <person name="Linard B."/>
            <person name="Vogler A."/>
        </authorList>
    </citation>
    <scope>NUCLEOTIDE SEQUENCE</scope>
</reference>
<dbReference type="InterPro" id="IPR050175">
    <property type="entry name" value="Complex_I_Subunit_2"/>
</dbReference>
<feature type="transmembrane region" description="Helical" evidence="18">
    <location>
        <begin position="59"/>
        <end position="78"/>
    </location>
</feature>
<keyword evidence="9 18" id="KW-0999">Mitochondrion inner membrane</keyword>
<dbReference type="Pfam" id="PF00361">
    <property type="entry name" value="Proton_antipo_M"/>
    <property type="match status" value="1"/>
</dbReference>
<organism evidence="20">
    <name type="scientific">Staphylinidae sp. BMNH 1274668</name>
    <dbReference type="NCBI Taxonomy" id="1796590"/>
    <lineage>
        <taxon>Eukaryota</taxon>
        <taxon>Metazoa</taxon>
        <taxon>Ecdysozoa</taxon>
        <taxon>Arthropoda</taxon>
        <taxon>Hexapoda</taxon>
        <taxon>Insecta</taxon>
        <taxon>Pterygota</taxon>
        <taxon>Neoptera</taxon>
        <taxon>Endopterygota</taxon>
        <taxon>Coleoptera</taxon>
        <taxon>Polyphaga</taxon>
        <taxon>Staphyliniformia</taxon>
        <taxon>Staphylinidae</taxon>
    </lineage>
</organism>
<sequence>MNFKYWKFLFMMMMVMSMMISISSFSWFGMWIGLEINMMSIIPLMSSKNILNTESTMKYFITQSIAATIIITMIIMFSNYYSNITIMILNFALLMKLGSAPTHFWFPEVMEGQSWFMCFMLLTIQKITPFMILSYNLNSTLFFMIIITLNMIISMMMGLNQISMRKIMTFSSINHIGWMMSSIMMNKNVWMIYMTIYILMTLNLIYILNNMKIFYFNQFFTIKLNFNNKLMIILVFFSMMGLPPFIGFFPKWLVIQLLMLNSNFIIISIMIMLTLFTMFYYLRIMITTLMFMSYNNTNFTMNKNYWLVNSMTIFLLPIITMILY</sequence>
<comment type="catalytic activity">
    <reaction evidence="17 18">
        <text>a ubiquinone + NADH + 5 H(+)(in) = a ubiquinol + NAD(+) + 4 H(+)(out)</text>
        <dbReference type="Rhea" id="RHEA:29091"/>
        <dbReference type="Rhea" id="RHEA-COMP:9565"/>
        <dbReference type="Rhea" id="RHEA-COMP:9566"/>
        <dbReference type="ChEBI" id="CHEBI:15378"/>
        <dbReference type="ChEBI" id="CHEBI:16389"/>
        <dbReference type="ChEBI" id="CHEBI:17976"/>
        <dbReference type="ChEBI" id="CHEBI:57540"/>
        <dbReference type="ChEBI" id="CHEBI:57945"/>
        <dbReference type="EC" id="7.1.1.2"/>
    </reaction>
</comment>
<dbReference type="AlphaFoldDB" id="A0A140EFY0"/>
<keyword evidence="11 18" id="KW-0249">Electron transport</keyword>
<evidence type="ECO:0000256" key="10">
    <source>
        <dbReference type="ARBA" id="ARBA00022967"/>
    </source>
</evidence>
<keyword evidence="14 18" id="KW-0830">Ubiquinone</keyword>
<gene>
    <name evidence="20" type="primary">ND2</name>
</gene>
<evidence type="ECO:0000256" key="18">
    <source>
        <dbReference type="RuleBase" id="RU003403"/>
    </source>
</evidence>
<accession>A0A140EFY0</accession>
<feature type="transmembrane region" description="Helical" evidence="18">
    <location>
        <begin position="141"/>
        <end position="160"/>
    </location>
</feature>
<evidence type="ECO:0000256" key="16">
    <source>
        <dbReference type="ARBA" id="ARBA00023136"/>
    </source>
</evidence>
<dbReference type="EC" id="7.1.1.2" evidence="4 18"/>
<evidence type="ECO:0000256" key="13">
    <source>
        <dbReference type="ARBA" id="ARBA00023027"/>
    </source>
</evidence>
<evidence type="ECO:0000256" key="1">
    <source>
        <dbReference type="ARBA" id="ARBA00003257"/>
    </source>
</evidence>
<dbReference type="InterPro" id="IPR003917">
    <property type="entry name" value="NADH_UbQ_OxRdtase_chain2"/>
</dbReference>
<evidence type="ECO:0000256" key="2">
    <source>
        <dbReference type="ARBA" id="ARBA00004448"/>
    </source>
</evidence>
<keyword evidence="6" id="KW-0813">Transport</keyword>
<dbReference type="PRINTS" id="PR01436">
    <property type="entry name" value="NADHDHGNASE2"/>
</dbReference>
<dbReference type="PANTHER" id="PTHR46552">
    <property type="entry name" value="NADH-UBIQUINONE OXIDOREDUCTASE CHAIN 2"/>
    <property type="match status" value="1"/>
</dbReference>
<evidence type="ECO:0000256" key="14">
    <source>
        <dbReference type="ARBA" id="ARBA00023075"/>
    </source>
</evidence>
<dbReference type="EMBL" id="KT696241">
    <property type="protein sequence ID" value="AML25601.1"/>
    <property type="molecule type" value="Genomic_DNA"/>
</dbReference>
<evidence type="ECO:0000259" key="19">
    <source>
        <dbReference type="Pfam" id="PF00361"/>
    </source>
</evidence>
<evidence type="ECO:0000256" key="5">
    <source>
        <dbReference type="ARBA" id="ARBA00021008"/>
    </source>
</evidence>
<evidence type="ECO:0000256" key="3">
    <source>
        <dbReference type="ARBA" id="ARBA00007012"/>
    </source>
</evidence>
<feature type="transmembrane region" description="Helical" evidence="18">
    <location>
        <begin position="230"/>
        <end position="252"/>
    </location>
</feature>
<comment type="similarity">
    <text evidence="3 18">Belongs to the complex I subunit 2 family.</text>
</comment>
<feature type="transmembrane region" description="Helical" evidence="18">
    <location>
        <begin position="305"/>
        <end position="323"/>
    </location>
</feature>
<keyword evidence="7 18" id="KW-0679">Respiratory chain</keyword>
<feature type="transmembrane region" description="Helical" evidence="18">
    <location>
        <begin position="264"/>
        <end position="284"/>
    </location>
</feature>
<feature type="transmembrane region" description="Helical" evidence="18">
    <location>
        <begin position="5"/>
        <end position="22"/>
    </location>
</feature>
<evidence type="ECO:0000256" key="15">
    <source>
        <dbReference type="ARBA" id="ARBA00023128"/>
    </source>
</evidence>
<comment type="function">
    <text evidence="18">Core subunit of the mitochondrial membrane respiratory chain NADH dehydrogenase (Complex I) which catalyzes electron transfer from NADH through the respiratory chain, using ubiquinone as an electron acceptor. Essential for the catalytic activity and assembly of complex I.</text>
</comment>
<feature type="transmembrane region" description="Helical" evidence="18">
    <location>
        <begin position="84"/>
        <end position="106"/>
    </location>
</feature>
<comment type="subcellular location">
    <subcellularLocation>
        <location evidence="2 18">Mitochondrion inner membrane</location>
        <topology evidence="2 18">Multi-pass membrane protein</topology>
    </subcellularLocation>
</comment>
<comment type="function">
    <text evidence="1">Core subunit of the mitochondrial membrane respiratory chain NADH dehydrogenase (Complex I) that is believed to belong to the minimal assembly required for catalysis. Complex I functions in the transfer of electrons from NADH to the respiratory chain. The immediate electron acceptor for the enzyme is believed to be ubiquinone.</text>
</comment>
<keyword evidence="8 18" id="KW-0812">Transmembrane</keyword>
<evidence type="ECO:0000256" key="9">
    <source>
        <dbReference type="ARBA" id="ARBA00022792"/>
    </source>
</evidence>
<keyword evidence="10 18" id="KW-1278">Translocase</keyword>
<keyword evidence="15 18" id="KW-0496">Mitochondrion</keyword>
<evidence type="ECO:0000313" key="20">
    <source>
        <dbReference type="EMBL" id="AML25601.1"/>
    </source>
</evidence>
<evidence type="ECO:0000256" key="4">
    <source>
        <dbReference type="ARBA" id="ARBA00012944"/>
    </source>
</evidence>
<name>A0A140EFY0_9COLE</name>
<dbReference type="GO" id="GO:0006120">
    <property type="term" value="P:mitochondrial electron transport, NADH to ubiquinone"/>
    <property type="evidence" value="ECO:0007669"/>
    <property type="project" value="InterPro"/>
</dbReference>
<dbReference type="PANTHER" id="PTHR46552:SF1">
    <property type="entry name" value="NADH-UBIQUINONE OXIDOREDUCTASE CHAIN 2"/>
    <property type="match status" value="1"/>
</dbReference>
<evidence type="ECO:0000256" key="12">
    <source>
        <dbReference type="ARBA" id="ARBA00022989"/>
    </source>
</evidence>